<sequence>MADLSLLKQQSMNAVLLFARSRHDSDKDSDKDSKKICPQENTTGPPLVPFVGNLSFHSFATILTGASAVFCFLAIAIAISRHAFNYTNRIQQRQVIRIILLVPWVSLFCFLMVWQEEAGEYLVGSLDFGCAIALSAFLLLMCDYVLASPGGYQSLLGDDPGRPKEKTQGLAWFKRVWYMSLQFIPTSLILWVVTCITLASDTYCAASNSPHFAHIWITVIKGVVTVWAVLADFRLYKQQKAVLKPHNMLLKFAAFKGIIGLNVIQTLIINILLGSSVIRPTQHLTYEDIKVGLPNLILGLEMPLFSILIIFAFPVSPYQKRGDGSATPAAGPLVAVVEALNITDLLSCFVRGPMRLVRDQQWGIMRQQSMPLEGGGGKAHRGSGRRSHSRNGRRSHSRGGRRDPWV</sequence>
<keyword evidence="4 6" id="KW-0472">Membrane</keyword>
<dbReference type="GO" id="GO:0016020">
    <property type="term" value="C:membrane"/>
    <property type="evidence" value="ECO:0007669"/>
    <property type="project" value="UniProtKB-SubCell"/>
</dbReference>
<proteinExistence type="predicted"/>
<protein>
    <submittedName>
        <fullName evidence="7">Uncharacterized protein</fullName>
    </submittedName>
</protein>
<feature type="transmembrane region" description="Helical" evidence="6">
    <location>
        <begin position="293"/>
        <end position="313"/>
    </location>
</feature>
<organism evidence="7 8">
    <name type="scientific">Periconia digitata</name>
    <dbReference type="NCBI Taxonomy" id="1303443"/>
    <lineage>
        <taxon>Eukaryota</taxon>
        <taxon>Fungi</taxon>
        <taxon>Dikarya</taxon>
        <taxon>Ascomycota</taxon>
        <taxon>Pezizomycotina</taxon>
        <taxon>Dothideomycetes</taxon>
        <taxon>Pleosporomycetidae</taxon>
        <taxon>Pleosporales</taxon>
        <taxon>Massarineae</taxon>
        <taxon>Periconiaceae</taxon>
        <taxon>Periconia</taxon>
    </lineage>
</organism>
<dbReference type="OrthoDB" id="5348404at2759"/>
<evidence type="ECO:0000256" key="3">
    <source>
        <dbReference type="ARBA" id="ARBA00022989"/>
    </source>
</evidence>
<evidence type="ECO:0000256" key="6">
    <source>
        <dbReference type="SAM" id="Phobius"/>
    </source>
</evidence>
<dbReference type="EMBL" id="CAOQHR010000013">
    <property type="protein sequence ID" value="CAI6342472.1"/>
    <property type="molecule type" value="Genomic_DNA"/>
</dbReference>
<dbReference type="AlphaFoldDB" id="A0A9W4XZG2"/>
<reference evidence="7" key="1">
    <citation type="submission" date="2023-01" db="EMBL/GenBank/DDBJ databases">
        <authorList>
            <person name="Van Ghelder C."/>
            <person name="Rancurel C."/>
        </authorList>
    </citation>
    <scope>NUCLEOTIDE SEQUENCE</scope>
    <source>
        <strain evidence="7">CNCM I-4278</strain>
    </source>
</reference>
<feature type="transmembrane region" description="Helical" evidence="6">
    <location>
        <begin position="252"/>
        <end position="273"/>
    </location>
</feature>
<dbReference type="InterPro" id="IPR005178">
    <property type="entry name" value="Ostalpha/TMEM184C"/>
</dbReference>
<evidence type="ECO:0000313" key="8">
    <source>
        <dbReference type="Proteomes" id="UP001152607"/>
    </source>
</evidence>
<gene>
    <name evidence="7" type="ORF">PDIGIT_LOCUS15679</name>
</gene>
<dbReference type="Proteomes" id="UP001152607">
    <property type="component" value="Unassembled WGS sequence"/>
</dbReference>
<name>A0A9W4XZG2_9PLEO</name>
<feature type="transmembrane region" description="Helical" evidence="6">
    <location>
        <begin position="176"/>
        <end position="199"/>
    </location>
</feature>
<evidence type="ECO:0000313" key="7">
    <source>
        <dbReference type="EMBL" id="CAI6342472.1"/>
    </source>
</evidence>
<keyword evidence="8" id="KW-1185">Reference proteome</keyword>
<comment type="subcellular location">
    <subcellularLocation>
        <location evidence="1">Membrane</location>
        <topology evidence="1">Multi-pass membrane protein</topology>
    </subcellularLocation>
</comment>
<feature type="compositionally biased region" description="Basic residues" evidence="5">
    <location>
        <begin position="378"/>
        <end position="399"/>
    </location>
</feature>
<feature type="region of interest" description="Disordered" evidence="5">
    <location>
        <begin position="368"/>
        <end position="406"/>
    </location>
</feature>
<keyword evidence="2 6" id="KW-0812">Transmembrane</keyword>
<dbReference type="PANTHER" id="PTHR23423">
    <property type="entry name" value="ORGANIC SOLUTE TRANSPORTER-RELATED"/>
    <property type="match status" value="1"/>
</dbReference>
<evidence type="ECO:0000256" key="5">
    <source>
        <dbReference type="SAM" id="MobiDB-lite"/>
    </source>
</evidence>
<dbReference type="SMART" id="SM01417">
    <property type="entry name" value="Solute_trans_a"/>
    <property type="match status" value="1"/>
</dbReference>
<evidence type="ECO:0000256" key="2">
    <source>
        <dbReference type="ARBA" id="ARBA00022692"/>
    </source>
</evidence>
<evidence type="ECO:0000256" key="1">
    <source>
        <dbReference type="ARBA" id="ARBA00004141"/>
    </source>
</evidence>
<dbReference type="Pfam" id="PF03619">
    <property type="entry name" value="Solute_trans_a"/>
    <property type="match status" value="1"/>
</dbReference>
<accession>A0A9W4XZG2</accession>
<comment type="caution">
    <text evidence="7">The sequence shown here is derived from an EMBL/GenBank/DDBJ whole genome shotgun (WGS) entry which is preliminary data.</text>
</comment>
<feature type="transmembrane region" description="Helical" evidence="6">
    <location>
        <begin position="126"/>
        <end position="146"/>
    </location>
</feature>
<feature type="transmembrane region" description="Helical" evidence="6">
    <location>
        <begin position="95"/>
        <end position="114"/>
    </location>
</feature>
<evidence type="ECO:0000256" key="4">
    <source>
        <dbReference type="ARBA" id="ARBA00023136"/>
    </source>
</evidence>
<feature type="transmembrane region" description="Helical" evidence="6">
    <location>
        <begin position="211"/>
        <end position="231"/>
    </location>
</feature>
<feature type="transmembrane region" description="Helical" evidence="6">
    <location>
        <begin position="56"/>
        <end position="79"/>
    </location>
</feature>
<keyword evidence="3 6" id="KW-1133">Transmembrane helix</keyword>